<dbReference type="Pfam" id="PF10021">
    <property type="entry name" value="PARG_cat_microb"/>
    <property type="match status" value="1"/>
</dbReference>
<evidence type="ECO:0000313" key="5">
    <source>
        <dbReference type="Proteomes" id="UP000663829"/>
    </source>
</evidence>
<keyword evidence="1" id="KW-0802">TPR repeat</keyword>
<name>A0A814RYX1_9BILA</name>
<feature type="repeat" description="TPR" evidence="1">
    <location>
        <begin position="209"/>
        <end position="242"/>
    </location>
</feature>
<dbReference type="SUPFAM" id="SSF56399">
    <property type="entry name" value="ADP-ribosylation"/>
    <property type="match status" value="1"/>
</dbReference>
<reference evidence="3" key="1">
    <citation type="submission" date="2021-02" db="EMBL/GenBank/DDBJ databases">
        <authorList>
            <person name="Nowell W R."/>
        </authorList>
    </citation>
    <scope>NUCLEOTIDE SEQUENCE</scope>
</reference>
<feature type="domain" description="Microbial-type PARG catalytic" evidence="2">
    <location>
        <begin position="403"/>
        <end position="536"/>
    </location>
</feature>
<dbReference type="EMBL" id="CAJNOQ010006527">
    <property type="protein sequence ID" value="CAF1138294.1"/>
    <property type="molecule type" value="Genomic_DNA"/>
</dbReference>
<dbReference type="AlphaFoldDB" id="A0A814RYX1"/>
<dbReference type="Gene3D" id="1.25.40.10">
    <property type="entry name" value="Tetratricopeptide repeat domain"/>
    <property type="match status" value="1"/>
</dbReference>
<evidence type="ECO:0000313" key="4">
    <source>
        <dbReference type="EMBL" id="CAF3902025.1"/>
    </source>
</evidence>
<dbReference type="EMBL" id="CAJOBC010006526">
    <property type="protein sequence ID" value="CAF3902025.1"/>
    <property type="molecule type" value="Genomic_DNA"/>
</dbReference>
<dbReference type="InterPro" id="IPR019734">
    <property type="entry name" value="TPR_rpt"/>
</dbReference>
<protein>
    <recommendedName>
        <fullName evidence="2">Microbial-type PARG catalytic domain-containing protein</fullName>
    </recommendedName>
</protein>
<dbReference type="Proteomes" id="UP000681722">
    <property type="component" value="Unassembled WGS sequence"/>
</dbReference>
<dbReference type="InterPro" id="IPR011990">
    <property type="entry name" value="TPR-like_helical_dom_sf"/>
</dbReference>
<dbReference type="PROSITE" id="PS50005">
    <property type="entry name" value="TPR"/>
    <property type="match status" value="1"/>
</dbReference>
<proteinExistence type="predicted"/>
<dbReference type="PANTHER" id="PTHR35596">
    <property type="entry name" value="DUF2263 DOMAIN-CONTAINING PROTEIN"/>
    <property type="match status" value="1"/>
</dbReference>
<dbReference type="InterPro" id="IPR043472">
    <property type="entry name" value="Macro_dom-like"/>
</dbReference>
<evidence type="ECO:0000313" key="3">
    <source>
        <dbReference type="EMBL" id="CAF1138294.1"/>
    </source>
</evidence>
<dbReference type="SUPFAM" id="SSF48452">
    <property type="entry name" value="TPR-like"/>
    <property type="match status" value="1"/>
</dbReference>
<dbReference type="Gene3D" id="3.40.220.10">
    <property type="entry name" value="Leucine Aminopeptidase, subunit E, domain 1"/>
    <property type="match status" value="1"/>
</dbReference>
<keyword evidence="5" id="KW-1185">Reference proteome</keyword>
<dbReference type="InterPro" id="IPR019261">
    <property type="entry name" value="PARG_cat_microbial"/>
</dbReference>
<organism evidence="3 5">
    <name type="scientific">Didymodactylos carnosus</name>
    <dbReference type="NCBI Taxonomy" id="1234261"/>
    <lineage>
        <taxon>Eukaryota</taxon>
        <taxon>Metazoa</taxon>
        <taxon>Spiralia</taxon>
        <taxon>Gnathifera</taxon>
        <taxon>Rotifera</taxon>
        <taxon>Eurotatoria</taxon>
        <taxon>Bdelloidea</taxon>
        <taxon>Philodinida</taxon>
        <taxon>Philodinidae</taxon>
        <taxon>Didymodactylos</taxon>
    </lineage>
</organism>
<sequence>MNVRYCNIDPENRKLPPAYDYLSSPLVSLEISLEKVIPLIDNLQHYTEIAIQHCHSSDRLTQAESAALHLYTMEWGDRSFYHIFNNALQDANRAALKPWSPYLKPLDTALKNLPSTKLILQCAVHAEVSRSFKHGQLLAWWSLNPCSSSFNVIKDFLGPDSTLFMIEAANGKSISSYTCHVNENEFVLMPGTRLKVVKLQYDEKNINNLSIVSTTGECYYQIEQYEQAIEYYRTSLEIMEDNNLENNHDIGLKSIPKRLSKEELINHKQFKNCVKTIDIIGENAIIELNDKIVWEECLKTGSLRIHYIIRHITLEITPYTKIIDPDNSPITFENWYGNRMLDYKPDIMQFDFKKDQIFRYRWNSKIWLEQFHNIDSYSENLKNNDQYTSLSIRHMLRVTVMLNTMAAVKNGKYILEDGKTIIPFKFDTKQRQKIKTILYNHQSKLIDSNQEITIQIPFKSTNIHVNNEDCLISYAKLISNGLKPVLLNMANSIIPGGGYRKGDGAQEENIFRRTNYYISLDYSLDQNIPYIQHKRSKCDSNGKLESMSNTMYPIDEFGAIYAIYGTGHQSLFFQIDIILHL</sequence>
<evidence type="ECO:0000256" key="1">
    <source>
        <dbReference type="PROSITE-ProRule" id="PRU00339"/>
    </source>
</evidence>
<dbReference type="PROSITE" id="PS51996">
    <property type="entry name" value="TR_MART"/>
    <property type="match status" value="1"/>
</dbReference>
<evidence type="ECO:0000259" key="2">
    <source>
        <dbReference type="Pfam" id="PF10021"/>
    </source>
</evidence>
<dbReference type="Proteomes" id="UP000663829">
    <property type="component" value="Unassembled WGS sequence"/>
</dbReference>
<dbReference type="Gene3D" id="3.90.176.10">
    <property type="entry name" value="Toxin ADP-ribosyltransferase, Chain A, domain 1"/>
    <property type="match status" value="1"/>
</dbReference>
<gene>
    <name evidence="3" type="ORF">GPM918_LOCUS20553</name>
    <name evidence="4" type="ORF">SRO942_LOCUS20549</name>
</gene>
<dbReference type="PANTHER" id="PTHR35596:SF1">
    <property type="entry name" value="MICROBIAL-TYPE PARG CATALYTIC DOMAIN-CONTAINING PROTEIN"/>
    <property type="match status" value="1"/>
</dbReference>
<accession>A0A814RYX1</accession>
<dbReference type="OrthoDB" id="9985428at2759"/>
<comment type="caution">
    <text evidence="3">The sequence shown here is derived from an EMBL/GenBank/DDBJ whole genome shotgun (WGS) entry which is preliminary data.</text>
</comment>